<protein>
    <submittedName>
        <fullName evidence="2">(northern house mosquito) hypothetical protein</fullName>
    </submittedName>
</protein>
<feature type="region of interest" description="Disordered" evidence="1">
    <location>
        <begin position="1"/>
        <end position="22"/>
    </location>
</feature>
<sequence length="113" mass="13354">MHRRIGHSRSEARGNAVLRHRQAKPHDQVLWGRLRGRFRRSAADRPGREAQTGRRDLVWGRMWRGKAGRLHARGQLHRVDRVDRVALKHVWSFDSSFKTQYLRAILAITKKFK</sequence>
<evidence type="ECO:0000313" key="2">
    <source>
        <dbReference type="EMBL" id="CAG6543846.1"/>
    </source>
</evidence>
<organism evidence="2">
    <name type="scientific">Culex pipiens</name>
    <name type="common">House mosquito</name>
    <dbReference type="NCBI Taxonomy" id="7175"/>
    <lineage>
        <taxon>Eukaryota</taxon>
        <taxon>Metazoa</taxon>
        <taxon>Ecdysozoa</taxon>
        <taxon>Arthropoda</taxon>
        <taxon>Hexapoda</taxon>
        <taxon>Insecta</taxon>
        <taxon>Pterygota</taxon>
        <taxon>Neoptera</taxon>
        <taxon>Endopterygota</taxon>
        <taxon>Diptera</taxon>
        <taxon>Nematocera</taxon>
        <taxon>Culicoidea</taxon>
        <taxon>Culicidae</taxon>
        <taxon>Culicinae</taxon>
        <taxon>Culicini</taxon>
        <taxon>Culex</taxon>
        <taxon>Culex</taxon>
    </lineage>
</organism>
<accession>A0A8D8MWR5</accession>
<dbReference type="AlphaFoldDB" id="A0A8D8MWR5"/>
<dbReference type="EMBL" id="HBUE01229257">
    <property type="protein sequence ID" value="CAG6543846.1"/>
    <property type="molecule type" value="Transcribed_RNA"/>
</dbReference>
<dbReference type="EMBL" id="HBUE01336025">
    <property type="protein sequence ID" value="CAG6595972.1"/>
    <property type="molecule type" value="Transcribed_RNA"/>
</dbReference>
<reference evidence="2" key="1">
    <citation type="submission" date="2021-05" db="EMBL/GenBank/DDBJ databases">
        <authorList>
            <person name="Alioto T."/>
            <person name="Alioto T."/>
            <person name="Gomez Garrido J."/>
        </authorList>
    </citation>
    <scope>NUCLEOTIDE SEQUENCE</scope>
</reference>
<name>A0A8D8MWR5_CULPI</name>
<proteinExistence type="predicted"/>
<evidence type="ECO:0000256" key="1">
    <source>
        <dbReference type="SAM" id="MobiDB-lite"/>
    </source>
</evidence>